<gene>
    <name evidence="10" type="primary">ebgA</name>
    <name evidence="13" type="ORF">DW707_06295</name>
    <name evidence="12" type="ORF">DW813_10860</name>
    <name evidence="11" type="ORF">DWY96_12885</name>
    <name evidence="10" type="ORF">ERS852444_00963</name>
</gene>
<evidence type="ECO:0000256" key="6">
    <source>
        <dbReference type="ARBA" id="ARBA00023295"/>
    </source>
</evidence>
<evidence type="ECO:0000313" key="11">
    <source>
        <dbReference type="EMBL" id="RGQ46638.1"/>
    </source>
</evidence>
<keyword evidence="5 8" id="KW-0378">Hydrolase</keyword>
<dbReference type="PANTHER" id="PTHR46323">
    <property type="entry name" value="BETA-GALACTOSIDASE"/>
    <property type="match status" value="1"/>
</dbReference>
<dbReference type="SUPFAM" id="SSF74650">
    <property type="entry name" value="Galactose mutarotase-like"/>
    <property type="match status" value="1"/>
</dbReference>
<comment type="similarity">
    <text evidence="2 8">Belongs to the glycosyl hydrolase 2 family.</text>
</comment>
<dbReference type="PROSITE" id="PS00719">
    <property type="entry name" value="GLYCOSYL_HYDROL_F2_1"/>
    <property type="match status" value="1"/>
</dbReference>
<dbReference type="SUPFAM" id="SSF51445">
    <property type="entry name" value="(Trans)glycosidases"/>
    <property type="match status" value="1"/>
</dbReference>
<evidence type="ECO:0000313" key="15">
    <source>
        <dbReference type="Proteomes" id="UP000266391"/>
    </source>
</evidence>
<dbReference type="PRINTS" id="PR00132">
    <property type="entry name" value="GLHYDRLASE2"/>
</dbReference>
<dbReference type="Gene3D" id="2.70.98.10">
    <property type="match status" value="1"/>
</dbReference>
<keyword evidence="6 8" id="KW-0326">Glycosidase</keyword>
<dbReference type="EC" id="3.2.1.23" evidence="3 8"/>
<dbReference type="InterPro" id="IPR006103">
    <property type="entry name" value="Glyco_hydro_2_cat"/>
</dbReference>
<dbReference type="InterPro" id="IPR004199">
    <property type="entry name" value="B-gal_small/dom_5"/>
</dbReference>
<dbReference type="AlphaFoldDB" id="A0A173SG70"/>
<dbReference type="Pfam" id="PF00703">
    <property type="entry name" value="Glyco_hydro_2"/>
    <property type="match status" value="1"/>
</dbReference>
<evidence type="ECO:0000313" key="17">
    <source>
        <dbReference type="Proteomes" id="UP000286271"/>
    </source>
</evidence>
<dbReference type="InterPro" id="IPR006101">
    <property type="entry name" value="Glyco_hydro_2"/>
</dbReference>
<proteinExistence type="inferred from homology"/>
<dbReference type="SMART" id="SM01038">
    <property type="entry name" value="Bgal_small_N"/>
    <property type="match status" value="1"/>
</dbReference>
<dbReference type="Gene3D" id="2.60.40.10">
    <property type="entry name" value="Immunoglobulins"/>
    <property type="match status" value="2"/>
</dbReference>
<dbReference type="Gene3D" id="3.20.20.80">
    <property type="entry name" value="Glycosidases"/>
    <property type="match status" value="1"/>
</dbReference>
<dbReference type="GO" id="GO:0009341">
    <property type="term" value="C:beta-galactosidase complex"/>
    <property type="evidence" value="ECO:0007669"/>
    <property type="project" value="InterPro"/>
</dbReference>
<evidence type="ECO:0000313" key="16">
    <source>
        <dbReference type="Proteomes" id="UP000283738"/>
    </source>
</evidence>
<dbReference type="Gene3D" id="2.60.120.260">
    <property type="entry name" value="Galactose-binding domain-like"/>
    <property type="match status" value="1"/>
</dbReference>
<dbReference type="SUPFAM" id="SSF49785">
    <property type="entry name" value="Galactose-binding domain-like"/>
    <property type="match status" value="1"/>
</dbReference>
<evidence type="ECO:0000313" key="14">
    <source>
        <dbReference type="Proteomes" id="UP000095453"/>
    </source>
</evidence>
<dbReference type="InterPro" id="IPR017853">
    <property type="entry name" value="GH"/>
</dbReference>
<dbReference type="InterPro" id="IPR023230">
    <property type="entry name" value="Glyco_hydro_2_CS"/>
</dbReference>
<evidence type="ECO:0000256" key="2">
    <source>
        <dbReference type="ARBA" id="ARBA00007401"/>
    </source>
</evidence>
<dbReference type="InterPro" id="IPR006104">
    <property type="entry name" value="Glyco_hydro_2_N"/>
</dbReference>
<dbReference type="GO" id="GO:0030246">
    <property type="term" value="F:carbohydrate binding"/>
    <property type="evidence" value="ECO:0007669"/>
    <property type="project" value="InterPro"/>
</dbReference>
<dbReference type="Pfam" id="PF16353">
    <property type="entry name" value="LacZ_4"/>
    <property type="match status" value="1"/>
</dbReference>
<dbReference type="GO" id="GO:0005990">
    <property type="term" value="P:lactose catabolic process"/>
    <property type="evidence" value="ECO:0007669"/>
    <property type="project" value="TreeGrafter"/>
</dbReference>
<dbReference type="PROSITE" id="PS00608">
    <property type="entry name" value="GLYCOSYL_HYDROL_F2_2"/>
    <property type="match status" value="1"/>
</dbReference>
<name>A0A173SG70_9FIRM</name>
<dbReference type="EMBL" id="CYXX01000005">
    <property type="protein sequence ID" value="CUM89333.1"/>
    <property type="molecule type" value="Genomic_DNA"/>
</dbReference>
<dbReference type="Pfam" id="PF02836">
    <property type="entry name" value="Glyco_hydro_2_C"/>
    <property type="match status" value="1"/>
</dbReference>
<dbReference type="InterPro" id="IPR014718">
    <property type="entry name" value="GH-type_carb-bd"/>
</dbReference>
<dbReference type="PANTHER" id="PTHR46323:SF2">
    <property type="entry name" value="BETA-GALACTOSIDASE"/>
    <property type="match status" value="1"/>
</dbReference>
<dbReference type="InterPro" id="IPR011013">
    <property type="entry name" value="Gal_mutarotase_sf_dom"/>
</dbReference>
<dbReference type="SUPFAM" id="SSF49303">
    <property type="entry name" value="beta-Galactosidase/glucuronidase domain"/>
    <property type="match status" value="2"/>
</dbReference>
<dbReference type="InterPro" id="IPR008979">
    <property type="entry name" value="Galactose-bd-like_sf"/>
</dbReference>
<accession>A0A173SG70</accession>
<dbReference type="Proteomes" id="UP000266391">
    <property type="component" value="Unassembled WGS sequence"/>
</dbReference>
<dbReference type="InterPro" id="IPR036156">
    <property type="entry name" value="Beta-gal/glucu_dom_sf"/>
</dbReference>
<evidence type="ECO:0000256" key="5">
    <source>
        <dbReference type="ARBA" id="ARBA00022801"/>
    </source>
</evidence>
<dbReference type="InterPro" id="IPR013783">
    <property type="entry name" value="Ig-like_fold"/>
</dbReference>
<evidence type="ECO:0000256" key="8">
    <source>
        <dbReference type="RuleBase" id="RU361154"/>
    </source>
</evidence>
<evidence type="ECO:0000313" key="10">
    <source>
        <dbReference type="EMBL" id="CUM89333.1"/>
    </source>
</evidence>
<evidence type="ECO:0000259" key="9">
    <source>
        <dbReference type="SMART" id="SM01038"/>
    </source>
</evidence>
<organism evidence="10 14">
    <name type="scientific">Roseburia inulinivorans</name>
    <dbReference type="NCBI Taxonomy" id="360807"/>
    <lineage>
        <taxon>Bacteria</taxon>
        <taxon>Bacillati</taxon>
        <taxon>Bacillota</taxon>
        <taxon>Clostridia</taxon>
        <taxon>Lachnospirales</taxon>
        <taxon>Lachnospiraceae</taxon>
        <taxon>Roseburia</taxon>
    </lineage>
</organism>
<protein>
    <recommendedName>
        <fullName evidence="4 8">Beta-galactosidase</fullName>
        <ecNumber evidence="3 8">3.2.1.23</ecNumber>
    </recommendedName>
    <alternativeName>
        <fullName evidence="7 8">Lactase</fullName>
    </alternativeName>
</protein>
<dbReference type="Pfam" id="PF02837">
    <property type="entry name" value="Glyco_hydro_2_N"/>
    <property type="match status" value="1"/>
</dbReference>
<dbReference type="Pfam" id="PF02929">
    <property type="entry name" value="Bgal_small_N"/>
    <property type="match status" value="1"/>
</dbReference>
<dbReference type="EMBL" id="QSIQ01000016">
    <property type="protein sequence ID" value="RHD02811.1"/>
    <property type="molecule type" value="Genomic_DNA"/>
</dbReference>
<dbReference type="EMBL" id="QSKW01000007">
    <property type="protein sequence ID" value="RHE98617.1"/>
    <property type="molecule type" value="Genomic_DNA"/>
</dbReference>
<evidence type="ECO:0000256" key="1">
    <source>
        <dbReference type="ARBA" id="ARBA00001412"/>
    </source>
</evidence>
<dbReference type="GO" id="GO:0004565">
    <property type="term" value="F:beta-galactosidase activity"/>
    <property type="evidence" value="ECO:0007669"/>
    <property type="project" value="UniProtKB-EC"/>
</dbReference>
<dbReference type="Proteomes" id="UP000286271">
    <property type="component" value="Unassembled WGS sequence"/>
</dbReference>
<evidence type="ECO:0000256" key="4">
    <source>
        <dbReference type="ARBA" id="ARBA00013303"/>
    </source>
</evidence>
<evidence type="ECO:0000313" key="13">
    <source>
        <dbReference type="EMBL" id="RHE98617.1"/>
    </source>
</evidence>
<dbReference type="InterPro" id="IPR032312">
    <property type="entry name" value="LacZ_4"/>
</dbReference>
<evidence type="ECO:0000256" key="7">
    <source>
        <dbReference type="ARBA" id="ARBA00032230"/>
    </source>
</evidence>
<comment type="catalytic activity">
    <reaction evidence="1 8">
        <text>Hydrolysis of terminal non-reducing beta-D-galactose residues in beta-D-galactosides.</text>
        <dbReference type="EC" id="3.2.1.23"/>
    </reaction>
</comment>
<reference evidence="10 14" key="1">
    <citation type="submission" date="2015-09" db="EMBL/GenBank/DDBJ databases">
        <authorList>
            <consortium name="Pathogen Informatics"/>
        </authorList>
    </citation>
    <scope>NUCLEOTIDE SEQUENCE [LARGE SCALE GENOMIC DNA]</scope>
    <source>
        <strain evidence="10 14">2789STDY5608887</strain>
    </source>
</reference>
<dbReference type="Proteomes" id="UP000095453">
    <property type="component" value="Unassembled WGS sequence"/>
</dbReference>
<reference evidence="15 16" key="2">
    <citation type="submission" date="2018-08" db="EMBL/GenBank/DDBJ databases">
        <title>A genome reference for cultivated species of the human gut microbiota.</title>
        <authorList>
            <person name="Zou Y."/>
            <person name="Xue W."/>
            <person name="Luo G."/>
        </authorList>
    </citation>
    <scope>NUCLEOTIDE SEQUENCE [LARGE SCALE GENOMIC DNA]</scope>
    <source>
        <strain evidence="11 16">AF28-15</strain>
        <strain evidence="13 17">AM27-11</strain>
        <strain evidence="12 15">AM32-8LB</strain>
    </source>
</reference>
<dbReference type="EMBL" id="QRTF01000032">
    <property type="protein sequence ID" value="RGQ46638.1"/>
    <property type="molecule type" value="Genomic_DNA"/>
</dbReference>
<dbReference type="InterPro" id="IPR023232">
    <property type="entry name" value="Glyco_hydro_2_AS"/>
</dbReference>
<dbReference type="InterPro" id="IPR006102">
    <property type="entry name" value="Ig-like_GH2"/>
</dbReference>
<evidence type="ECO:0000313" key="12">
    <source>
        <dbReference type="EMBL" id="RHD02811.1"/>
    </source>
</evidence>
<dbReference type="RefSeq" id="WP_055168232.1">
    <property type="nucleotide sequence ID" value="NZ_CAKZTK010000076.1"/>
</dbReference>
<dbReference type="InterPro" id="IPR050347">
    <property type="entry name" value="Bact_Beta-galactosidase"/>
</dbReference>
<dbReference type="Proteomes" id="UP000283738">
    <property type="component" value="Unassembled WGS sequence"/>
</dbReference>
<evidence type="ECO:0000256" key="3">
    <source>
        <dbReference type="ARBA" id="ARBA00012756"/>
    </source>
</evidence>
<sequence length="996" mass="115313">MARKTVKRWENHQITGIGRREARTAFYKDSQSRISLNGEWKFKYIDAPELSPEGFEKPGVGNEWDNIDVPSVWQLRGYDKMHYTDVLYPFPINPPYVPDENPTGIYKKIVNLDDQWVQKDTILKFHGVDSAFDVWVNGNYVGFSKVSRLPSEFDITEFVKSGENDVTVRVYKWSDGTYLEDQDMWWLSGIYRDVELINEEKNAVLDVQIDGSLDDSYTNGLFTSKIKMKQAGTNIKWKLSYKGEAVFEGEASFKDKEIYISADIPSVHTWTAETPELYDFTISTDTQEVTVRCGFRRIEIKDKNFCVNGQVILLNGVNHHDYNPKEGRTVTREQMEDDIRLMKQYNINAVRCSHYPANEYFYDLCDEYGLYVINEADLECHGFEWVENYTWITDDESWKNVYVDRSVRMVKRDRNHPSIIMWSMGNESAFGCNFRSAAQAIRELDDTRLIHYEGDFEAEVTDVYSTMYTRLKGLKEIAEYEVKGDKPHVMCEYGHAMGNGPGGLKAYQDMYRKYKRLQGGFLWEWYDHGIHTVEGDNEYYKYGGNYGDFPTNGNFCIDGILMPDRTPSPGMEEYKQIIAPIEITPIAGNIKKIKIENYYDFLNLSTVIINWEIKAENESVQKGIIDDLSVSPHDSCVLELPITPFEMLINTDYYLNVLVCQKEDRKYASSGHEIKKLQIPLNIRRDEFVVREKDDKLMINEVQGVLSITNKNVTAKFSTVYGKLISFGKGETEYITDGPRMNVYRATIDNDMYKKDDWMNKYFIQKPVEETEYVDFEEAEDKVIVKIGTFFSCYNQSWGFECVYVYEIYSCGQMKVEIQGRAVQRGKLEPPFLPRIGIVMKGNQNLQNTMWYGMGPGESYIDSNAASVMGIYESTIDEMMTNYVFPQENGHRENVKWFSIGDGENGLLCRMENKLGLNLANYTDESLEKAQHPFEIEKSNDVIIHLDYRHSGLGSNSCGEEQLEENKVKLQDFSMAFTFSIVKNGTEINEARKQYI</sequence>
<feature type="domain" description="Beta galactosidase small chain/" evidence="9">
    <location>
        <begin position="707"/>
        <end position="980"/>
    </location>
</feature>